<dbReference type="InterPro" id="IPR030678">
    <property type="entry name" value="Peptide/Ni-bd"/>
</dbReference>
<evidence type="ECO:0000256" key="2">
    <source>
        <dbReference type="ARBA" id="ARBA00022448"/>
    </source>
</evidence>
<dbReference type="InterPro" id="IPR039424">
    <property type="entry name" value="SBP_5"/>
</dbReference>
<dbReference type="PIRSF" id="PIRSF002741">
    <property type="entry name" value="MppA"/>
    <property type="match status" value="1"/>
</dbReference>
<dbReference type="GO" id="GO:1904680">
    <property type="term" value="F:peptide transmembrane transporter activity"/>
    <property type="evidence" value="ECO:0007669"/>
    <property type="project" value="TreeGrafter"/>
</dbReference>
<dbReference type="GO" id="GO:0043190">
    <property type="term" value="C:ATP-binding cassette (ABC) transporter complex"/>
    <property type="evidence" value="ECO:0007669"/>
    <property type="project" value="InterPro"/>
</dbReference>
<evidence type="ECO:0000256" key="3">
    <source>
        <dbReference type="ARBA" id="ARBA00022729"/>
    </source>
</evidence>
<evidence type="ECO:0000259" key="4">
    <source>
        <dbReference type="Pfam" id="PF00496"/>
    </source>
</evidence>
<comment type="caution">
    <text evidence="5">The sequence shown here is derived from an EMBL/GenBank/DDBJ whole genome shotgun (WGS) entry which is preliminary data.</text>
</comment>
<dbReference type="GO" id="GO:0042597">
    <property type="term" value="C:periplasmic space"/>
    <property type="evidence" value="ECO:0007669"/>
    <property type="project" value="UniProtKB-ARBA"/>
</dbReference>
<keyword evidence="3" id="KW-0732">Signal</keyword>
<dbReference type="InterPro" id="IPR006311">
    <property type="entry name" value="TAT_signal"/>
</dbReference>
<gene>
    <name evidence="5" type="ORF">JF888_08525</name>
</gene>
<organism evidence="5 6">
    <name type="scientific">Candidatus Dormiibacter inghamiae</name>
    <dbReference type="NCBI Taxonomy" id="3127013"/>
    <lineage>
        <taxon>Bacteria</taxon>
        <taxon>Bacillati</taxon>
        <taxon>Candidatus Dormiibacterota</taxon>
        <taxon>Candidatus Dormibacteria</taxon>
        <taxon>Candidatus Dormibacterales</taxon>
        <taxon>Candidatus Dormibacteraceae</taxon>
        <taxon>Candidatus Dormiibacter</taxon>
    </lineage>
</organism>
<proteinExistence type="inferred from homology"/>
<accession>A0A934NDS1</accession>
<dbReference type="InterPro" id="IPR000914">
    <property type="entry name" value="SBP_5_dom"/>
</dbReference>
<dbReference type="AlphaFoldDB" id="A0A934NDS1"/>
<dbReference type="Gene3D" id="3.40.190.10">
    <property type="entry name" value="Periplasmic binding protein-like II"/>
    <property type="match status" value="1"/>
</dbReference>
<feature type="domain" description="Solute-binding protein family 5" evidence="4">
    <location>
        <begin position="114"/>
        <end position="487"/>
    </location>
</feature>
<comment type="similarity">
    <text evidence="1">Belongs to the bacterial solute-binding protein 5 family.</text>
</comment>
<dbReference type="PROSITE" id="PS51318">
    <property type="entry name" value="TAT"/>
    <property type="match status" value="1"/>
</dbReference>
<evidence type="ECO:0000313" key="5">
    <source>
        <dbReference type="EMBL" id="MBJ7603214.1"/>
    </source>
</evidence>
<evidence type="ECO:0000256" key="1">
    <source>
        <dbReference type="ARBA" id="ARBA00005695"/>
    </source>
</evidence>
<dbReference type="PANTHER" id="PTHR30290:SF9">
    <property type="entry name" value="OLIGOPEPTIDE-BINDING PROTEIN APPA"/>
    <property type="match status" value="1"/>
</dbReference>
<dbReference type="RefSeq" id="WP_338178864.1">
    <property type="nucleotide sequence ID" value="NZ_JAEKNQ010000033.1"/>
</dbReference>
<dbReference type="Gene3D" id="3.10.105.10">
    <property type="entry name" value="Dipeptide-binding Protein, Domain 3"/>
    <property type="match status" value="1"/>
</dbReference>
<dbReference type="Pfam" id="PF00496">
    <property type="entry name" value="SBP_bac_5"/>
    <property type="match status" value="1"/>
</dbReference>
<dbReference type="GO" id="GO:0015833">
    <property type="term" value="P:peptide transport"/>
    <property type="evidence" value="ECO:0007669"/>
    <property type="project" value="TreeGrafter"/>
</dbReference>
<dbReference type="SUPFAM" id="SSF53850">
    <property type="entry name" value="Periplasmic binding protein-like II"/>
    <property type="match status" value="1"/>
</dbReference>
<name>A0A934NDS1_9BACT</name>
<dbReference type="EMBL" id="JAEKNQ010000033">
    <property type="protein sequence ID" value="MBJ7603214.1"/>
    <property type="molecule type" value="Genomic_DNA"/>
</dbReference>
<dbReference type="Gene3D" id="3.90.76.10">
    <property type="entry name" value="Dipeptide-binding Protein, Domain 1"/>
    <property type="match status" value="1"/>
</dbReference>
<sequence>MSNQDVTADEGYRRFEEFLDEWSRRDFLRGMGAATAFTVFAAGGMELLAACGGGGGGGGQSSSGTPKKGGHVTEGWAFDIKTFNSMLSQDVYSNLCIGLCLDSLLTTKANGDLTSALASEVPKPSSDGLTYTFKLNKNMKWSDGTPLTSDDVLFTYNLIFAPEYQVVASPRRGDFTQHVATIKAPDPETFVVTTKEPFAPFLAQHAQYGILPKHVLGSLQPAAINTADFNSAPSVGSGPFKFVRWDKGAQVVFDRNPNYYRGSVLLDRFVYKVVPSTIAVGNQLKTGEIDVGQIDPSQVSSLQTETGFGITSFVVPNFQFVMMQLNPDKPAAQILGDKAVRQALVYALNREGMVKTANFGQGEVAKSVEPPTSWAANPNTKPAYSYDPSKANQMLDQAGWQKGSDGIRAKGGRKMQFTVQFAVGSPVLQSVAAIMQENWKAVGVGLTTKTIQFAQLVTLITDTRDFDMILVGFNFTQDPDQAQLFSSAGTRPGGFNGFDFKNDQVDKLLSQAATTVDQNKRKQLYSQYQDIMADQVPAPILYFLKNNYGVSKRVQGYGLGTFDQYGTRPWMKDVWVTDGK</sequence>
<reference evidence="5 6" key="1">
    <citation type="submission" date="2020-10" db="EMBL/GenBank/DDBJ databases">
        <title>Ca. Dormibacterota MAGs.</title>
        <authorList>
            <person name="Montgomery K."/>
        </authorList>
    </citation>
    <scope>NUCLEOTIDE SEQUENCE [LARGE SCALE GENOMIC DNA]</scope>
    <source>
        <strain evidence="5">SC8811_S16_3</strain>
    </source>
</reference>
<protein>
    <recommendedName>
        <fullName evidence="4">Solute-binding protein family 5 domain-containing protein</fullName>
    </recommendedName>
</protein>
<dbReference type="Proteomes" id="UP000620075">
    <property type="component" value="Unassembled WGS sequence"/>
</dbReference>
<dbReference type="PANTHER" id="PTHR30290">
    <property type="entry name" value="PERIPLASMIC BINDING COMPONENT OF ABC TRANSPORTER"/>
    <property type="match status" value="1"/>
</dbReference>
<keyword evidence="2" id="KW-0813">Transport</keyword>
<evidence type="ECO:0000313" key="6">
    <source>
        <dbReference type="Proteomes" id="UP000620075"/>
    </source>
</evidence>